<feature type="compositionally biased region" description="Low complexity" evidence="16">
    <location>
        <begin position="390"/>
        <end position="401"/>
    </location>
</feature>
<feature type="compositionally biased region" description="Polar residues" evidence="16">
    <location>
        <begin position="511"/>
        <end position="528"/>
    </location>
</feature>
<evidence type="ECO:0000313" key="20">
    <source>
        <dbReference type="Proteomes" id="UP000310689"/>
    </source>
</evidence>
<protein>
    <recommendedName>
        <fullName evidence="5">RING-type E3 ubiquitin transferase</fullName>
        <ecNumber evidence="5">2.3.2.27</ecNumber>
    </recommendedName>
</protein>
<keyword evidence="13 17" id="KW-1133">Transmembrane helix</keyword>
<feature type="transmembrane region" description="Helical" evidence="17">
    <location>
        <begin position="176"/>
        <end position="198"/>
    </location>
</feature>
<dbReference type="InterPro" id="IPR050731">
    <property type="entry name" value="HRD1_E3_ubiq-ligases"/>
</dbReference>
<evidence type="ECO:0000256" key="13">
    <source>
        <dbReference type="ARBA" id="ARBA00022989"/>
    </source>
</evidence>
<keyword evidence="7 17" id="KW-0812">Transmembrane</keyword>
<keyword evidence="6" id="KW-0808">Transferase</keyword>
<comment type="caution">
    <text evidence="19">The sequence shown here is derived from an EMBL/GenBank/DDBJ whole genome shotgun (WGS) entry which is preliminary data.</text>
</comment>
<evidence type="ECO:0000259" key="18">
    <source>
        <dbReference type="PROSITE" id="PS50089"/>
    </source>
</evidence>
<evidence type="ECO:0000256" key="10">
    <source>
        <dbReference type="ARBA" id="ARBA00022786"/>
    </source>
</evidence>
<feature type="region of interest" description="Disordered" evidence="16">
    <location>
        <begin position="511"/>
        <end position="547"/>
    </location>
</feature>
<dbReference type="SUPFAM" id="SSF57850">
    <property type="entry name" value="RING/U-box"/>
    <property type="match status" value="1"/>
</dbReference>
<feature type="transmembrane region" description="Helical" evidence="17">
    <location>
        <begin position="204"/>
        <end position="230"/>
    </location>
</feature>
<dbReference type="InterPro" id="IPR013083">
    <property type="entry name" value="Znf_RING/FYVE/PHD"/>
</dbReference>
<keyword evidence="14 17" id="KW-0472">Membrane</keyword>
<evidence type="ECO:0000256" key="7">
    <source>
        <dbReference type="ARBA" id="ARBA00022692"/>
    </source>
</evidence>
<feature type="compositionally biased region" description="Low complexity" evidence="16">
    <location>
        <begin position="449"/>
        <end position="466"/>
    </location>
</feature>
<feature type="compositionally biased region" description="Polar residues" evidence="16">
    <location>
        <begin position="380"/>
        <end position="389"/>
    </location>
</feature>
<dbReference type="Proteomes" id="UP000310689">
    <property type="component" value="Unassembled WGS sequence"/>
</dbReference>
<dbReference type="PANTHER" id="PTHR22763">
    <property type="entry name" value="RING ZINC FINGER PROTEIN"/>
    <property type="match status" value="1"/>
</dbReference>
<keyword evidence="9 15" id="KW-0863">Zinc-finger</keyword>
<feature type="transmembrane region" description="Helical" evidence="17">
    <location>
        <begin position="242"/>
        <end position="265"/>
    </location>
</feature>
<dbReference type="EMBL" id="SPOI01000077">
    <property type="protein sequence ID" value="TIB38045.1"/>
    <property type="molecule type" value="Genomic_DNA"/>
</dbReference>
<dbReference type="CDD" id="cd16479">
    <property type="entry name" value="RING-H2_synoviolin"/>
    <property type="match status" value="1"/>
</dbReference>
<sequence length="604" mass="67900">MSIKLVLYGLITIASTAGIISSAFRNYSNVYAVVVYLSNSNGASLILGNFLLFTALCIGKAIQKLLFGELRTLEIEHLYEKSWYGFTEMILAMTMFRDEFDVGGASFLRTHTLTYHKQLFYGLMFGFLFFVKVFHWLTHDRIEYVCRCAGLGPNAKRPQMVQYQIASRLFIARMSAVLIGLFIADMALLSISVLDIYINGVTMIILFASEYAILVADVISYSIVFAVNLIDLRSEQAWEDKSLYLLYIDIFTEFLKLCIYTPFFFVVVASFGFPLNLIRDLFLTARVFAMKIKDLQRYKTASQNMDRLYKAATVAELDALSDKLCIICRDDLVHASQHPGPWPSGLDETPKKLPCAHIFHRHCLKSWLERQQTCPTCRTSVIPNPQSGFNNRPRNNPVGNDPPRPDPRRDNNRHDAVRTQTEAQTNDEAQGSTNEAPASQNTANQNRQPSSPSTRPSRPFSTTTPSEGMQQQHPMSQILNIPDVTLPIIRPESRTVPSTYWRDAYKNARNSASSHIPSIGTSGESNKAPTAENIPLPPSPTTSSQENLNIDARLSSILEAQSSMNKAIEDLVDIVKDTNKRERRCSDGDKTSQQDADSKRARIS</sequence>
<dbReference type="GO" id="GO:0061630">
    <property type="term" value="F:ubiquitin protein ligase activity"/>
    <property type="evidence" value="ECO:0007669"/>
    <property type="project" value="UniProtKB-EC"/>
</dbReference>
<accession>A0A4T0JCW0</accession>
<comment type="catalytic activity">
    <reaction evidence="1">
        <text>S-ubiquitinyl-[E2 ubiquitin-conjugating enzyme]-L-cysteine + [acceptor protein]-L-lysine = [E2 ubiquitin-conjugating enzyme]-L-cysteine + N(6)-ubiquitinyl-[acceptor protein]-L-lysine.</text>
        <dbReference type="EC" id="2.3.2.27"/>
    </reaction>
</comment>
<name>A0A4T0JCW0_WALIC</name>
<feature type="transmembrane region" description="Helical" evidence="17">
    <location>
        <begin position="5"/>
        <end position="24"/>
    </location>
</feature>
<feature type="transmembrane region" description="Helical" evidence="17">
    <location>
        <begin position="44"/>
        <end position="62"/>
    </location>
</feature>
<evidence type="ECO:0000256" key="16">
    <source>
        <dbReference type="SAM" id="MobiDB-lite"/>
    </source>
</evidence>
<evidence type="ECO:0000256" key="15">
    <source>
        <dbReference type="PROSITE-ProRule" id="PRU00175"/>
    </source>
</evidence>
<feature type="compositionally biased region" description="Basic and acidic residues" evidence="16">
    <location>
        <begin position="403"/>
        <end position="417"/>
    </location>
</feature>
<evidence type="ECO:0000256" key="6">
    <source>
        <dbReference type="ARBA" id="ARBA00022679"/>
    </source>
</evidence>
<dbReference type="GO" id="GO:0043161">
    <property type="term" value="P:proteasome-mediated ubiquitin-dependent protein catabolic process"/>
    <property type="evidence" value="ECO:0007669"/>
    <property type="project" value="TreeGrafter"/>
</dbReference>
<evidence type="ECO:0000256" key="3">
    <source>
        <dbReference type="ARBA" id="ARBA00004906"/>
    </source>
</evidence>
<dbReference type="GO" id="GO:0005789">
    <property type="term" value="C:endoplasmic reticulum membrane"/>
    <property type="evidence" value="ECO:0007669"/>
    <property type="project" value="UniProtKB-SubCell"/>
</dbReference>
<comment type="pathway">
    <text evidence="3">Protein modification; protein ubiquitination.</text>
</comment>
<feature type="region of interest" description="Disordered" evidence="16">
    <location>
        <begin position="577"/>
        <end position="604"/>
    </location>
</feature>
<keyword evidence="12" id="KW-0862">Zinc</keyword>
<dbReference type="Pfam" id="PF25563">
    <property type="entry name" value="TPR_SYVN1_N"/>
    <property type="match status" value="1"/>
</dbReference>
<evidence type="ECO:0000256" key="17">
    <source>
        <dbReference type="SAM" id="Phobius"/>
    </source>
</evidence>
<gene>
    <name evidence="19" type="ORF">E3P86_01883</name>
</gene>
<reference evidence="19 20" key="1">
    <citation type="submission" date="2019-03" db="EMBL/GenBank/DDBJ databases">
        <title>Sequencing 23 genomes of Wallemia ichthyophaga.</title>
        <authorList>
            <person name="Gostincar C."/>
        </authorList>
    </citation>
    <scope>NUCLEOTIDE SEQUENCE [LARGE SCALE GENOMIC DNA]</scope>
    <source>
        <strain evidence="19 20">EXF-6200</strain>
    </source>
</reference>
<evidence type="ECO:0000313" key="19">
    <source>
        <dbReference type="EMBL" id="TIB38045.1"/>
    </source>
</evidence>
<dbReference type="EC" id="2.3.2.27" evidence="5"/>
<keyword evidence="11" id="KW-0256">Endoplasmic reticulum</keyword>
<keyword evidence="8" id="KW-0479">Metal-binding</keyword>
<dbReference type="GO" id="GO:0008270">
    <property type="term" value="F:zinc ion binding"/>
    <property type="evidence" value="ECO:0007669"/>
    <property type="project" value="UniProtKB-KW"/>
</dbReference>
<dbReference type="GO" id="GO:0036503">
    <property type="term" value="P:ERAD pathway"/>
    <property type="evidence" value="ECO:0007669"/>
    <property type="project" value="TreeGrafter"/>
</dbReference>
<evidence type="ECO:0000256" key="14">
    <source>
        <dbReference type="ARBA" id="ARBA00023136"/>
    </source>
</evidence>
<dbReference type="Gene3D" id="3.30.40.10">
    <property type="entry name" value="Zinc/RING finger domain, C3HC4 (zinc finger)"/>
    <property type="match status" value="1"/>
</dbReference>
<dbReference type="PANTHER" id="PTHR22763:SF184">
    <property type="entry name" value="E3 UBIQUITIN-PROTEIN LIGASE SYNOVIOLIN"/>
    <property type="match status" value="1"/>
</dbReference>
<evidence type="ECO:0000256" key="5">
    <source>
        <dbReference type="ARBA" id="ARBA00012483"/>
    </source>
</evidence>
<evidence type="ECO:0000256" key="2">
    <source>
        <dbReference type="ARBA" id="ARBA00004477"/>
    </source>
</evidence>
<dbReference type="InterPro" id="IPR058051">
    <property type="entry name" value="Znf_RING_synoviolin"/>
</dbReference>
<proteinExistence type="inferred from homology"/>
<evidence type="ECO:0000256" key="9">
    <source>
        <dbReference type="ARBA" id="ARBA00022771"/>
    </source>
</evidence>
<evidence type="ECO:0000256" key="1">
    <source>
        <dbReference type="ARBA" id="ARBA00000900"/>
    </source>
</evidence>
<organism evidence="19 20">
    <name type="scientific">Wallemia ichthyophaga</name>
    <dbReference type="NCBI Taxonomy" id="245174"/>
    <lineage>
        <taxon>Eukaryota</taxon>
        <taxon>Fungi</taxon>
        <taxon>Dikarya</taxon>
        <taxon>Basidiomycota</taxon>
        <taxon>Wallemiomycotina</taxon>
        <taxon>Wallemiomycetes</taxon>
        <taxon>Wallemiales</taxon>
        <taxon>Wallemiaceae</taxon>
        <taxon>Wallemia</taxon>
    </lineage>
</organism>
<evidence type="ECO:0000256" key="11">
    <source>
        <dbReference type="ARBA" id="ARBA00022824"/>
    </source>
</evidence>
<dbReference type="InterPro" id="IPR024766">
    <property type="entry name" value="Znf_RING_H2"/>
</dbReference>
<dbReference type="SMART" id="SM00184">
    <property type="entry name" value="RING"/>
    <property type="match status" value="1"/>
</dbReference>
<dbReference type="PROSITE" id="PS50089">
    <property type="entry name" value="ZF_RING_2"/>
    <property type="match status" value="1"/>
</dbReference>
<dbReference type="Pfam" id="PF12678">
    <property type="entry name" value="zf-rbx1"/>
    <property type="match status" value="1"/>
</dbReference>
<dbReference type="InterPro" id="IPR001841">
    <property type="entry name" value="Znf_RING"/>
</dbReference>
<comment type="subcellular location">
    <subcellularLocation>
        <location evidence="2">Endoplasmic reticulum membrane</location>
        <topology evidence="2">Multi-pass membrane protein</topology>
    </subcellularLocation>
</comment>
<dbReference type="InterPro" id="IPR057992">
    <property type="entry name" value="TPR_SYVN1_N"/>
</dbReference>
<feature type="transmembrane region" description="Helical" evidence="17">
    <location>
        <begin position="120"/>
        <end position="137"/>
    </location>
</feature>
<feature type="domain" description="RING-type" evidence="18">
    <location>
        <begin position="325"/>
        <end position="378"/>
    </location>
</feature>
<dbReference type="GO" id="GO:0016567">
    <property type="term" value="P:protein ubiquitination"/>
    <property type="evidence" value="ECO:0007669"/>
    <property type="project" value="UniProtKB-UniPathway"/>
</dbReference>
<evidence type="ECO:0000256" key="4">
    <source>
        <dbReference type="ARBA" id="ARBA00010089"/>
    </source>
</evidence>
<evidence type="ECO:0000256" key="8">
    <source>
        <dbReference type="ARBA" id="ARBA00022723"/>
    </source>
</evidence>
<feature type="region of interest" description="Disordered" evidence="16">
    <location>
        <begin position="380"/>
        <end position="474"/>
    </location>
</feature>
<dbReference type="UniPathway" id="UPA00143"/>
<comment type="similarity">
    <text evidence="4">Belongs to the HRD1 family.</text>
</comment>
<dbReference type="AlphaFoldDB" id="A0A4T0JCW0"/>
<evidence type="ECO:0000256" key="12">
    <source>
        <dbReference type="ARBA" id="ARBA00022833"/>
    </source>
</evidence>
<keyword evidence="10" id="KW-0833">Ubl conjugation pathway</keyword>
<feature type="compositionally biased region" description="Polar residues" evidence="16">
    <location>
        <begin position="418"/>
        <end position="448"/>
    </location>
</feature>